<keyword evidence="2 5" id="KW-0812">Transmembrane</keyword>
<feature type="domain" description="Major facilitator superfamily (MFS) profile" evidence="6">
    <location>
        <begin position="66"/>
        <end position="495"/>
    </location>
</feature>
<gene>
    <name evidence="8" type="primary">LOC106181306</name>
</gene>
<dbReference type="PANTHER" id="PTHR24064">
    <property type="entry name" value="SOLUTE CARRIER FAMILY 22 MEMBER"/>
    <property type="match status" value="1"/>
</dbReference>
<dbReference type="OrthoDB" id="5141738at2759"/>
<evidence type="ECO:0000313" key="8">
    <source>
        <dbReference type="RefSeq" id="XP_013421094.1"/>
    </source>
</evidence>
<dbReference type="AlphaFoldDB" id="A0A1S3KF62"/>
<sequence length="535" mass="60314">MQQFDDILLKIGQIGWYQFALALLISLHEVNSCWSMLVLIFIGADPGWTCSENVQNGNTTTSGPQLFSTLKTLDISNGSDTFSAENNSQCGMCSNYDFNTEFTSIVTEWDLVCDNDFISDTISSLQMAGVLAGCLLFGQIGDTLGRKKAYFAAILLTSSMALGQYFTTAWYQFAVLRFFNGIGIGGCLVTGFTWSIEFLGPKYRPVVIVLGIWPMASLIFLAIAYFIRDWRTVQLITPFPGFLLLGTWWVLPESPRWLLSRGRYDEVVTIATRIAKRNNKKLPDMDLFIKQHEKERAMENHETRFGFWDLFRSPDLTVVTLKNMFVWFSMSLFNYGVFFNLKNLPGDRYTNMAINFGVSYASAVISYLSLRRFGRRIITTVGLFFGFICVIPIFTLFLLGLYAQLWLVISILTSLATTAVSVGWYALYILTSEQYPTPIRNIGLGFSSMTARIAAILAPLMAYLTKYWDAFPFVLSGTFALLSGVVTIFMEETRDKPLEDTVPEKQWCFCGQQKVDVGVKTDNDISLNDIGANYI</sequence>
<keyword evidence="7" id="KW-1185">Reference proteome</keyword>
<dbReference type="GO" id="GO:0016020">
    <property type="term" value="C:membrane"/>
    <property type="evidence" value="ECO:0007669"/>
    <property type="project" value="UniProtKB-SubCell"/>
</dbReference>
<name>A0A1S3KF62_LINAN</name>
<dbReference type="InterPro" id="IPR036259">
    <property type="entry name" value="MFS_trans_sf"/>
</dbReference>
<dbReference type="GO" id="GO:0022857">
    <property type="term" value="F:transmembrane transporter activity"/>
    <property type="evidence" value="ECO:0007669"/>
    <property type="project" value="InterPro"/>
</dbReference>
<evidence type="ECO:0000256" key="5">
    <source>
        <dbReference type="SAM" id="Phobius"/>
    </source>
</evidence>
<reference evidence="8" key="1">
    <citation type="submission" date="2025-08" db="UniProtKB">
        <authorList>
            <consortium name="RefSeq"/>
        </authorList>
    </citation>
    <scope>IDENTIFICATION</scope>
    <source>
        <tissue evidence="8">Gonads</tissue>
    </source>
</reference>
<dbReference type="InParanoid" id="A0A1S3KF62"/>
<dbReference type="InterPro" id="IPR020846">
    <property type="entry name" value="MFS_dom"/>
</dbReference>
<feature type="transmembrane region" description="Helical" evidence="5">
    <location>
        <begin position="442"/>
        <end position="464"/>
    </location>
</feature>
<dbReference type="PROSITE" id="PS50850">
    <property type="entry name" value="MFS"/>
    <property type="match status" value="1"/>
</dbReference>
<accession>A0A1S3KF62</accession>
<evidence type="ECO:0000256" key="2">
    <source>
        <dbReference type="ARBA" id="ARBA00022692"/>
    </source>
</evidence>
<dbReference type="Pfam" id="PF00083">
    <property type="entry name" value="Sugar_tr"/>
    <property type="match status" value="1"/>
</dbReference>
<evidence type="ECO:0000259" key="6">
    <source>
        <dbReference type="PROSITE" id="PS50850"/>
    </source>
</evidence>
<dbReference type="KEGG" id="lak:106181306"/>
<dbReference type="InterPro" id="IPR005828">
    <property type="entry name" value="MFS_sugar_transport-like"/>
</dbReference>
<dbReference type="Gene3D" id="1.20.1250.20">
    <property type="entry name" value="MFS general substrate transporter like domains"/>
    <property type="match status" value="1"/>
</dbReference>
<comment type="subcellular location">
    <subcellularLocation>
        <location evidence="1">Membrane</location>
        <topology evidence="1">Multi-pass membrane protein</topology>
    </subcellularLocation>
</comment>
<dbReference type="Proteomes" id="UP000085678">
    <property type="component" value="Unplaced"/>
</dbReference>
<proteinExistence type="predicted"/>
<keyword evidence="4 5" id="KW-0472">Membrane</keyword>
<evidence type="ECO:0000256" key="1">
    <source>
        <dbReference type="ARBA" id="ARBA00004141"/>
    </source>
</evidence>
<feature type="transmembrane region" description="Helical" evidence="5">
    <location>
        <begin position="470"/>
        <end position="490"/>
    </location>
</feature>
<dbReference type="GeneID" id="106181306"/>
<feature type="transmembrane region" description="Helical" evidence="5">
    <location>
        <begin position="405"/>
        <end position="430"/>
    </location>
</feature>
<evidence type="ECO:0000256" key="4">
    <source>
        <dbReference type="ARBA" id="ARBA00023136"/>
    </source>
</evidence>
<feature type="transmembrane region" description="Helical" evidence="5">
    <location>
        <begin position="173"/>
        <end position="194"/>
    </location>
</feature>
<evidence type="ECO:0000256" key="3">
    <source>
        <dbReference type="ARBA" id="ARBA00022989"/>
    </source>
</evidence>
<organism evidence="7 8">
    <name type="scientific">Lingula anatina</name>
    <name type="common">Brachiopod</name>
    <name type="synonym">Lingula unguis</name>
    <dbReference type="NCBI Taxonomy" id="7574"/>
    <lineage>
        <taxon>Eukaryota</taxon>
        <taxon>Metazoa</taxon>
        <taxon>Spiralia</taxon>
        <taxon>Lophotrochozoa</taxon>
        <taxon>Brachiopoda</taxon>
        <taxon>Linguliformea</taxon>
        <taxon>Lingulata</taxon>
        <taxon>Lingulida</taxon>
        <taxon>Linguloidea</taxon>
        <taxon>Lingulidae</taxon>
        <taxon>Lingula</taxon>
    </lineage>
</organism>
<feature type="transmembrane region" description="Helical" evidence="5">
    <location>
        <begin position="149"/>
        <end position="167"/>
    </location>
</feature>
<protein>
    <submittedName>
        <fullName evidence="8">Organic cation transporter protein</fullName>
    </submittedName>
</protein>
<dbReference type="RefSeq" id="XP_013421094.1">
    <property type="nucleotide sequence ID" value="XM_013565640.1"/>
</dbReference>
<feature type="transmembrane region" description="Helical" evidence="5">
    <location>
        <begin position="353"/>
        <end position="370"/>
    </location>
</feature>
<feature type="transmembrane region" description="Helical" evidence="5">
    <location>
        <begin position="377"/>
        <end position="399"/>
    </location>
</feature>
<feature type="transmembrane region" description="Helical" evidence="5">
    <location>
        <begin position="324"/>
        <end position="341"/>
    </location>
</feature>
<feature type="transmembrane region" description="Helical" evidence="5">
    <location>
        <begin position="206"/>
        <end position="227"/>
    </location>
</feature>
<keyword evidence="3 5" id="KW-1133">Transmembrane helix</keyword>
<evidence type="ECO:0000313" key="7">
    <source>
        <dbReference type="Proteomes" id="UP000085678"/>
    </source>
</evidence>
<dbReference type="SUPFAM" id="SSF103473">
    <property type="entry name" value="MFS general substrate transporter"/>
    <property type="match status" value="1"/>
</dbReference>